<dbReference type="InterPro" id="IPR013154">
    <property type="entry name" value="ADH-like_N"/>
</dbReference>
<evidence type="ECO:0000313" key="5">
    <source>
        <dbReference type="Proteomes" id="UP000595095"/>
    </source>
</evidence>
<dbReference type="RefSeq" id="WP_195810600.1">
    <property type="nucleotide sequence ID" value="NZ_CP064795.1"/>
</dbReference>
<dbReference type="InterPro" id="IPR020843">
    <property type="entry name" value="ER"/>
</dbReference>
<dbReference type="PANTHER" id="PTHR48106">
    <property type="entry name" value="QUINONE OXIDOREDUCTASE PIG3-RELATED"/>
    <property type="match status" value="1"/>
</dbReference>
<dbReference type="SUPFAM" id="SSF51735">
    <property type="entry name" value="NAD(P)-binding Rossmann-fold domains"/>
    <property type="match status" value="1"/>
</dbReference>
<dbReference type="SMART" id="SM00829">
    <property type="entry name" value="PKS_ER"/>
    <property type="match status" value="1"/>
</dbReference>
<sequence>MTEKVSRVWQFHQADSPLTLTVRDLPDLCEDELLIENYASGINPVDWKFIESNPLNWPAGHTPGVDGAGEVVACGSKVPSRWLGQKVAYHGSLQAQGSFAGHTVVKANRVMRLPAGMSFEQAAALPCPLLTAWQAVSKIPYAADQKVVVAGLGAVNKLTVQLLQQAGFEVDAVSASLSKQEAMELGIDNLWRGIPEVPQGYYAIVDAVNAEHAANLVPKLTANGHVVCIQGRIEQPVDAAFTRTISYHEVALGALHRYGDQQAWTMLMREGEALLAQVAGGQLQAEPAKVFQFEKLNDALTHSRQIHHKTLLGKAC</sequence>
<dbReference type="SUPFAM" id="SSF50129">
    <property type="entry name" value="GroES-like"/>
    <property type="match status" value="1"/>
</dbReference>
<dbReference type="GO" id="GO:0003960">
    <property type="term" value="F:quinone reductase (NADPH) activity"/>
    <property type="evidence" value="ECO:0007669"/>
    <property type="project" value="TreeGrafter"/>
</dbReference>
<reference evidence="4 5" key="1">
    <citation type="submission" date="2020-11" db="EMBL/GenBank/DDBJ databases">
        <title>Complete genome sequence for Salinimonas sp. strain G2-b.</title>
        <authorList>
            <person name="Park S.-J."/>
        </authorList>
    </citation>
    <scope>NUCLEOTIDE SEQUENCE [LARGE SCALE GENOMIC DNA]</scope>
    <source>
        <strain evidence="4 5">G2-b</strain>
    </source>
</reference>
<feature type="domain" description="Enoyl reductase (ER)" evidence="3">
    <location>
        <begin position="14"/>
        <end position="312"/>
    </location>
</feature>
<dbReference type="InterPro" id="IPR036291">
    <property type="entry name" value="NAD(P)-bd_dom_sf"/>
</dbReference>
<dbReference type="Gene3D" id="3.90.180.10">
    <property type="entry name" value="Medium-chain alcohol dehydrogenases, catalytic domain"/>
    <property type="match status" value="1"/>
</dbReference>
<keyword evidence="5" id="KW-1185">Reference proteome</keyword>
<dbReference type="GO" id="GO:0070402">
    <property type="term" value="F:NADPH binding"/>
    <property type="evidence" value="ECO:0007669"/>
    <property type="project" value="TreeGrafter"/>
</dbReference>
<dbReference type="GO" id="GO:0005829">
    <property type="term" value="C:cytosol"/>
    <property type="evidence" value="ECO:0007669"/>
    <property type="project" value="TreeGrafter"/>
</dbReference>
<dbReference type="EMBL" id="CP064795">
    <property type="protein sequence ID" value="QPG05513.1"/>
    <property type="molecule type" value="Genomic_DNA"/>
</dbReference>
<keyword evidence="1" id="KW-0521">NADP</keyword>
<proteinExistence type="predicted"/>
<keyword evidence="2" id="KW-0560">Oxidoreductase</keyword>
<evidence type="ECO:0000256" key="1">
    <source>
        <dbReference type="ARBA" id="ARBA00022857"/>
    </source>
</evidence>
<dbReference type="Gene3D" id="3.40.50.720">
    <property type="entry name" value="NAD(P)-binding Rossmann-like Domain"/>
    <property type="match status" value="1"/>
</dbReference>
<name>A0A7S9DX44_9ALTE</name>
<evidence type="ECO:0000256" key="2">
    <source>
        <dbReference type="ARBA" id="ARBA00023002"/>
    </source>
</evidence>
<dbReference type="KEGG" id="smaa:IT774_15680"/>
<evidence type="ECO:0000259" key="3">
    <source>
        <dbReference type="SMART" id="SM00829"/>
    </source>
</evidence>
<evidence type="ECO:0000313" key="4">
    <source>
        <dbReference type="EMBL" id="QPG05513.1"/>
    </source>
</evidence>
<protein>
    <submittedName>
        <fullName evidence="4">Alcohol dehydrogenase catalytic domain-containing protein</fullName>
    </submittedName>
</protein>
<dbReference type="PANTHER" id="PTHR48106:SF13">
    <property type="entry name" value="QUINONE OXIDOREDUCTASE-RELATED"/>
    <property type="match status" value="1"/>
</dbReference>
<organism evidence="4 5">
    <name type="scientific">Salinimonas marina</name>
    <dbReference type="NCBI Taxonomy" id="2785918"/>
    <lineage>
        <taxon>Bacteria</taxon>
        <taxon>Pseudomonadati</taxon>
        <taxon>Pseudomonadota</taxon>
        <taxon>Gammaproteobacteria</taxon>
        <taxon>Alteromonadales</taxon>
        <taxon>Alteromonadaceae</taxon>
        <taxon>Alteromonas/Salinimonas group</taxon>
        <taxon>Salinimonas</taxon>
    </lineage>
</organism>
<dbReference type="AlphaFoldDB" id="A0A7S9DX44"/>
<gene>
    <name evidence="4" type="ORF">IT774_15680</name>
</gene>
<dbReference type="Pfam" id="PF08240">
    <property type="entry name" value="ADH_N"/>
    <property type="match status" value="1"/>
</dbReference>
<accession>A0A7S9DX44</accession>
<dbReference type="GO" id="GO:0035925">
    <property type="term" value="F:mRNA 3'-UTR AU-rich region binding"/>
    <property type="evidence" value="ECO:0007669"/>
    <property type="project" value="TreeGrafter"/>
</dbReference>
<dbReference type="Proteomes" id="UP000595095">
    <property type="component" value="Chromosome"/>
</dbReference>
<dbReference type="InterPro" id="IPR011032">
    <property type="entry name" value="GroES-like_sf"/>
</dbReference>